<dbReference type="InterPro" id="IPR036187">
    <property type="entry name" value="DNA_mismatch_repair_MutS_sf"/>
</dbReference>
<reference evidence="13" key="1">
    <citation type="journal article" date="2020" name="mSystems">
        <title>Genome- and Community-Level Interaction Insights into Carbon Utilization and Element Cycling Functions of Hydrothermarchaeota in Hydrothermal Sediment.</title>
        <authorList>
            <person name="Zhou Z."/>
            <person name="Liu Y."/>
            <person name="Xu W."/>
            <person name="Pan J."/>
            <person name="Luo Z.H."/>
            <person name="Li M."/>
        </authorList>
    </citation>
    <scope>NUCLEOTIDE SEQUENCE [LARGE SCALE GENOMIC DNA]</scope>
    <source>
        <strain evidence="13">SpSt-780</strain>
    </source>
</reference>
<dbReference type="SUPFAM" id="SSF53150">
    <property type="entry name" value="DNA repair protein MutS, domain II"/>
    <property type="match status" value="1"/>
</dbReference>
<dbReference type="FunFam" id="3.40.1170.10:FF:000001">
    <property type="entry name" value="DNA mismatch repair protein MutS"/>
    <property type="match status" value="1"/>
</dbReference>
<evidence type="ECO:0000256" key="9">
    <source>
        <dbReference type="HAMAP-Rule" id="MF_00096"/>
    </source>
</evidence>
<dbReference type="InterPro" id="IPR045076">
    <property type="entry name" value="MutS"/>
</dbReference>
<keyword evidence="6 9" id="KW-0238">DNA-binding</keyword>
<dbReference type="PROSITE" id="PS00486">
    <property type="entry name" value="DNA_MISMATCH_REPAIR_2"/>
    <property type="match status" value="1"/>
</dbReference>
<feature type="coiled-coil region" evidence="11">
    <location>
        <begin position="481"/>
        <end position="541"/>
    </location>
</feature>
<dbReference type="InterPro" id="IPR007695">
    <property type="entry name" value="DNA_mismatch_repair_MutS-lik_N"/>
</dbReference>
<keyword evidence="3 9" id="KW-0547">Nucleotide-binding</keyword>
<protein>
    <recommendedName>
        <fullName evidence="2 9">DNA mismatch repair protein MutS</fullName>
    </recommendedName>
</protein>
<keyword evidence="4 9" id="KW-0227">DNA damage</keyword>
<evidence type="ECO:0000256" key="11">
    <source>
        <dbReference type="SAM" id="Coils"/>
    </source>
</evidence>
<dbReference type="Pfam" id="PF05190">
    <property type="entry name" value="MutS_IV"/>
    <property type="match status" value="1"/>
</dbReference>
<evidence type="ECO:0000256" key="3">
    <source>
        <dbReference type="ARBA" id="ARBA00022741"/>
    </source>
</evidence>
<evidence type="ECO:0000256" key="2">
    <source>
        <dbReference type="ARBA" id="ARBA00021982"/>
    </source>
</evidence>
<keyword evidence="11" id="KW-0175">Coiled coil</keyword>
<dbReference type="InterPro" id="IPR007861">
    <property type="entry name" value="DNA_mismatch_repair_MutS_clamp"/>
</dbReference>
<dbReference type="InterPro" id="IPR005748">
    <property type="entry name" value="DNA_mismatch_repair_MutS"/>
</dbReference>
<dbReference type="InterPro" id="IPR036678">
    <property type="entry name" value="MutS_con_dom_sf"/>
</dbReference>
<evidence type="ECO:0000256" key="10">
    <source>
        <dbReference type="RuleBase" id="RU003756"/>
    </source>
</evidence>
<evidence type="ECO:0000259" key="12">
    <source>
        <dbReference type="PROSITE" id="PS00486"/>
    </source>
</evidence>
<evidence type="ECO:0000256" key="4">
    <source>
        <dbReference type="ARBA" id="ARBA00022763"/>
    </source>
</evidence>
<dbReference type="Gene3D" id="3.40.1170.10">
    <property type="entry name" value="DNA repair protein MutS, domain I"/>
    <property type="match status" value="1"/>
</dbReference>
<dbReference type="PIRSF" id="PIRSF037677">
    <property type="entry name" value="DNA_mis_repair_Msh6"/>
    <property type="match status" value="1"/>
</dbReference>
<accession>A0A7C4Y436</accession>
<feature type="domain" description="DNA mismatch repair proteins mutS family" evidence="12">
    <location>
        <begin position="678"/>
        <end position="694"/>
    </location>
</feature>
<dbReference type="InterPro" id="IPR007860">
    <property type="entry name" value="DNA_mmatch_repair_MutS_con_dom"/>
</dbReference>
<evidence type="ECO:0000256" key="6">
    <source>
        <dbReference type="ARBA" id="ARBA00023125"/>
    </source>
</evidence>
<name>A0A7C4Y436_UNCW3</name>
<comment type="caution">
    <text evidence="13">The sequence shown here is derived from an EMBL/GenBank/DDBJ whole genome shotgun (WGS) entry which is preliminary data.</text>
</comment>
<dbReference type="SMART" id="SM00533">
    <property type="entry name" value="MUTSd"/>
    <property type="match status" value="1"/>
</dbReference>
<keyword evidence="7 9" id="KW-0234">DNA repair</keyword>
<dbReference type="PANTHER" id="PTHR11361:SF34">
    <property type="entry name" value="DNA MISMATCH REPAIR PROTEIN MSH1, MITOCHONDRIAL"/>
    <property type="match status" value="1"/>
</dbReference>
<dbReference type="SUPFAM" id="SSF55271">
    <property type="entry name" value="DNA repair protein MutS, domain I"/>
    <property type="match status" value="1"/>
</dbReference>
<dbReference type="SUPFAM" id="SSF48334">
    <property type="entry name" value="DNA repair protein MutS, domain III"/>
    <property type="match status" value="1"/>
</dbReference>
<sequence length="847" mass="96743">MSTLTPLLKQYHSIKKKFQDAILLFRVGDFYETFYGDAELSSKVLNITLTSRNHGKSERVPLAGVPVKSAETYISRLVKSGYKVAICEQLEEPQKGKKIVDRDVIEVITPGTITIPSLLDKKTNIYIMGIYGENGRYGLAFADTSTGEFYAGLTEDPIIEIQRINPQEIVLREGESISIDIPKTFLDESIFNFSFCEEVLKKQFNIHTIQSLGLEDEKEIIAAGSLIWYISDTQRANLSHIKKITHYSNSDYMFLDKSTIRNLEIFKKIDGSYEGSLVSSIDYTITPMGGRLLKKYLLFPLKNKNEIKKRLNFVKEFYDNISIVYKLREELKNIQDIERLTGRIATSKANPRDVYSLALSIDAFGRIKNLLLSSNLEIIKKEIIDIEELDFISKKIKKTIIDSPPVSISDGNFIKEGVSSELDELRNISRNGKKWLIEFEKREKEKTGISSLKVGYNTVFGYYIEVTKSNLSLVPNHYIRKQTLTNAERFITDELKNFEEKILGAEEKIKKIELEIFSNLREELKEEIDKLKSLSDFISRIDIYSSFALLAYENDYTIPEITEENVIKIKDGRHPVVEKILPPGDYIPNSTDLNEEEIIHIITGPNMAGKSTYLRQVALIVLLSQIGSFVPAKEAKIGVVDRIFTRIGASDDLSRGVSTFLAEMNETSVILNNVSERSLVILDEIGRGTSTYDGLAIAWACVEFFAKMVKPPKVLFATHYHELTDIESYYKNIVNYTVDVKESEEGIIFLRKLRKGKADRSYGIEVAKLAGLPESVIRRAKEILKDLEKDDRVIYHHPPKYFQVSLFKDERDLILERLKKIEPEKITPIEALNILYELKKISKGDYD</sequence>
<dbReference type="InterPro" id="IPR016151">
    <property type="entry name" value="DNA_mismatch_repair_MutS_N"/>
</dbReference>
<organism evidence="13">
    <name type="scientific">candidate division WOR-3 bacterium</name>
    <dbReference type="NCBI Taxonomy" id="2052148"/>
    <lineage>
        <taxon>Bacteria</taxon>
        <taxon>Bacteria division WOR-3</taxon>
    </lineage>
</organism>
<dbReference type="InterPro" id="IPR000432">
    <property type="entry name" value="DNA_mismatch_repair_MutS_C"/>
</dbReference>
<dbReference type="NCBIfam" id="TIGR01070">
    <property type="entry name" value="mutS1"/>
    <property type="match status" value="1"/>
</dbReference>
<dbReference type="FunFam" id="1.10.1420.10:FF:000007">
    <property type="entry name" value="DNA mismatch repair protein MutS"/>
    <property type="match status" value="1"/>
</dbReference>
<dbReference type="Gene3D" id="6.10.140.430">
    <property type="match status" value="1"/>
</dbReference>
<dbReference type="GO" id="GO:0005829">
    <property type="term" value="C:cytosol"/>
    <property type="evidence" value="ECO:0007669"/>
    <property type="project" value="TreeGrafter"/>
</dbReference>
<dbReference type="Pfam" id="PF00488">
    <property type="entry name" value="MutS_V"/>
    <property type="match status" value="1"/>
</dbReference>
<dbReference type="CDD" id="cd03284">
    <property type="entry name" value="ABC_MutS1"/>
    <property type="match status" value="1"/>
</dbReference>
<dbReference type="InterPro" id="IPR017261">
    <property type="entry name" value="DNA_mismatch_repair_MutS/MSH"/>
</dbReference>
<dbReference type="AlphaFoldDB" id="A0A7C4Y436"/>
<keyword evidence="5 9" id="KW-0067">ATP-binding</keyword>
<dbReference type="GO" id="GO:0005524">
    <property type="term" value="F:ATP binding"/>
    <property type="evidence" value="ECO:0007669"/>
    <property type="project" value="UniProtKB-UniRule"/>
</dbReference>
<dbReference type="InterPro" id="IPR027417">
    <property type="entry name" value="P-loop_NTPase"/>
</dbReference>
<dbReference type="GO" id="GO:0003684">
    <property type="term" value="F:damaged DNA binding"/>
    <property type="evidence" value="ECO:0007669"/>
    <property type="project" value="UniProtKB-UniRule"/>
</dbReference>
<dbReference type="GO" id="GO:0030983">
    <property type="term" value="F:mismatched DNA binding"/>
    <property type="evidence" value="ECO:0007669"/>
    <property type="project" value="InterPro"/>
</dbReference>
<comment type="similarity">
    <text evidence="1 9 10">Belongs to the DNA mismatch repair MutS family.</text>
</comment>
<dbReference type="SUPFAM" id="SSF52540">
    <property type="entry name" value="P-loop containing nucleoside triphosphate hydrolases"/>
    <property type="match status" value="1"/>
</dbReference>
<dbReference type="Gene3D" id="3.30.420.110">
    <property type="entry name" value="MutS, connector domain"/>
    <property type="match status" value="1"/>
</dbReference>
<dbReference type="NCBIfam" id="NF003810">
    <property type="entry name" value="PRK05399.1"/>
    <property type="match status" value="1"/>
</dbReference>
<dbReference type="InterPro" id="IPR007696">
    <property type="entry name" value="DNA_mismatch_repair_MutS_core"/>
</dbReference>
<dbReference type="GO" id="GO:0140664">
    <property type="term" value="F:ATP-dependent DNA damage sensor activity"/>
    <property type="evidence" value="ECO:0007669"/>
    <property type="project" value="InterPro"/>
</dbReference>
<dbReference type="EMBL" id="DTHG01000013">
    <property type="protein sequence ID" value="HGW91121.1"/>
    <property type="molecule type" value="Genomic_DNA"/>
</dbReference>
<dbReference type="Gene3D" id="3.40.50.300">
    <property type="entry name" value="P-loop containing nucleotide triphosphate hydrolases"/>
    <property type="match status" value="1"/>
</dbReference>
<dbReference type="HAMAP" id="MF_00096">
    <property type="entry name" value="MutS"/>
    <property type="match status" value="1"/>
</dbReference>
<dbReference type="Pfam" id="PF01624">
    <property type="entry name" value="MutS_I"/>
    <property type="match status" value="1"/>
</dbReference>
<dbReference type="Pfam" id="PF05188">
    <property type="entry name" value="MutS_II"/>
    <property type="match status" value="1"/>
</dbReference>
<dbReference type="GO" id="GO:0006298">
    <property type="term" value="P:mismatch repair"/>
    <property type="evidence" value="ECO:0007669"/>
    <property type="project" value="UniProtKB-UniRule"/>
</dbReference>
<evidence type="ECO:0000256" key="5">
    <source>
        <dbReference type="ARBA" id="ARBA00022840"/>
    </source>
</evidence>
<evidence type="ECO:0000256" key="1">
    <source>
        <dbReference type="ARBA" id="ARBA00006271"/>
    </source>
</evidence>
<dbReference type="FunFam" id="3.40.50.300:FF:000870">
    <property type="entry name" value="MutS protein homolog 4"/>
    <property type="match status" value="1"/>
</dbReference>
<evidence type="ECO:0000256" key="8">
    <source>
        <dbReference type="ARBA" id="ARBA00024647"/>
    </source>
</evidence>
<evidence type="ECO:0000256" key="7">
    <source>
        <dbReference type="ARBA" id="ARBA00023204"/>
    </source>
</evidence>
<dbReference type="PANTHER" id="PTHR11361">
    <property type="entry name" value="DNA MISMATCH REPAIR PROTEIN MUTS FAMILY MEMBER"/>
    <property type="match status" value="1"/>
</dbReference>
<feature type="binding site" evidence="9">
    <location>
        <begin position="604"/>
        <end position="611"/>
    </location>
    <ligand>
        <name>ATP</name>
        <dbReference type="ChEBI" id="CHEBI:30616"/>
    </ligand>
</feature>
<dbReference type="SMART" id="SM00534">
    <property type="entry name" value="MUTSac"/>
    <property type="match status" value="1"/>
</dbReference>
<proteinExistence type="inferred from homology"/>
<dbReference type="Gene3D" id="1.10.1420.10">
    <property type="match status" value="2"/>
</dbReference>
<dbReference type="Pfam" id="PF05192">
    <property type="entry name" value="MutS_III"/>
    <property type="match status" value="1"/>
</dbReference>
<gene>
    <name evidence="9 13" type="primary">mutS</name>
    <name evidence="13" type="ORF">ENV67_01085</name>
</gene>
<evidence type="ECO:0000313" key="13">
    <source>
        <dbReference type="EMBL" id="HGW91121.1"/>
    </source>
</evidence>
<comment type="function">
    <text evidence="8 9">This protein is involved in the repair of mismatches in DNA. It is possible that it carries out the mismatch recognition step. This protein has a weak ATPase activity.</text>
</comment>